<dbReference type="AlphaFoldDB" id="A0A832T5D7"/>
<evidence type="ECO:0000256" key="1">
    <source>
        <dbReference type="SAM" id="Phobius"/>
    </source>
</evidence>
<keyword evidence="1" id="KW-1133">Transmembrane helix</keyword>
<reference evidence="2" key="1">
    <citation type="journal article" date="2020" name="bioRxiv">
        <title>A rank-normalized archaeal taxonomy based on genome phylogeny resolves widespread incomplete and uneven classifications.</title>
        <authorList>
            <person name="Rinke C."/>
            <person name="Chuvochina M."/>
            <person name="Mussig A.J."/>
            <person name="Chaumeil P.-A."/>
            <person name="Waite D.W."/>
            <person name="Whitman W.B."/>
            <person name="Parks D.H."/>
            <person name="Hugenholtz P."/>
        </authorList>
    </citation>
    <scope>NUCLEOTIDE SEQUENCE</scope>
    <source>
        <strain evidence="2">UBA8853</strain>
    </source>
</reference>
<keyword evidence="1" id="KW-0472">Membrane</keyword>
<comment type="caution">
    <text evidence="2">The sequence shown here is derived from an EMBL/GenBank/DDBJ whole genome shotgun (WGS) entry which is preliminary data.</text>
</comment>
<keyword evidence="1" id="KW-0812">Transmembrane</keyword>
<name>A0A832T5D7_9EURY</name>
<evidence type="ECO:0000313" key="3">
    <source>
        <dbReference type="Proteomes" id="UP000619545"/>
    </source>
</evidence>
<dbReference type="GeneID" id="1477065"/>
<accession>A0A832T5D7</accession>
<sequence>MHPIESLDLALTALIAGLILTSEALRLFPFLSYLVRVPLRPITLVLALAALVLTFIAPIKGYVPTLLTLLCSVPKLSIGGYLLSRVWWVVSGLRDGLIGALRLSLEIRTLPFDLSVGCALTASGVLGVLRWMTSVPAVPW</sequence>
<proteinExistence type="predicted"/>
<organism evidence="2 3">
    <name type="scientific">Methanopyrus kandleri</name>
    <dbReference type="NCBI Taxonomy" id="2320"/>
    <lineage>
        <taxon>Archaea</taxon>
        <taxon>Methanobacteriati</taxon>
        <taxon>Methanobacteriota</taxon>
        <taxon>Methanomada group</taxon>
        <taxon>Methanopyri</taxon>
        <taxon>Methanopyrales</taxon>
        <taxon>Methanopyraceae</taxon>
        <taxon>Methanopyrus</taxon>
    </lineage>
</organism>
<dbReference type="EMBL" id="DUJS01000002">
    <property type="protein sequence ID" value="HII69804.1"/>
    <property type="molecule type" value="Genomic_DNA"/>
</dbReference>
<feature type="transmembrane region" description="Helical" evidence="1">
    <location>
        <begin position="40"/>
        <end position="59"/>
    </location>
</feature>
<dbReference type="RefSeq" id="WP_011019332.1">
    <property type="nucleotide sequence ID" value="NZ_DUJS01000002.1"/>
</dbReference>
<gene>
    <name evidence="2" type="ORF">HA336_01050</name>
</gene>
<evidence type="ECO:0000313" key="2">
    <source>
        <dbReference type="EMBL" id="HII69804.1"/>
    </source>
</evidence>
<protein>
    <submittedName>
        <fullName evidence="2">Uncharacterized protein</fullName>
    </submittedName>
</protein>
<dbReference type="Proteomes" id="UP000619545">
    <property type="component" value="Unassembled WGS sequence"/>
</dbReference>